<reference evidence="1" key="1">
    <citation type="submission" date="2021-02" db="EMBL/GenBank/DDBJ databases">
        <authorList>
            <person name="Nowell W R."/>
        </authorList>
    </citation>
    <scope>NUCLEOTIDE SEQUENCE</scope>
</reference>
<dbReference type="Proteomes" id="UP000681722">
    <property type="component" value="Unassembled WGS sequence"/>
</dbReference>
<dbReference type="Proteomes" id="UP000663829">
    <property type="component" value="Unassembled WGS sequence"/>
</dbReference>
<organism evidence="1 3">
    <name type="scientific">Didymodactylos carnosus</name>
    <dbReference type="NCBI Taxonomy" id="1234261"/>
    <lineage>
        <taxon>Eukaryota</taxon>
        <taxon>Metazoa</taxon>
        <taxon>Spiralia</taxon>
        <taxon>Gnathifera</taxon>
        <taxon>Rotifera</taxon>
        <taxon>Eurotatoria</taxon>
        <taxon>Bdelloidea</taxon>
        <taxon>Philodinida</taxon>
        <taxon>Philodinidae</taxon>
        <taxon>Didymodactylos</taxon>
    </lineage>
</organism>
<name>A0A814GL55_9BILA</name>
<comment type="caution">
    <text evidence="1">The sequence shown here is derived from an EMBL/GenBank/DDBJ whole genome shotgun (WGS) entry which is preliminary data.</text>
</comment>
<gene>
    <name evidence="1" type="ORF">GPM918_LOCUS13597</name>
    <name evidence="2" type="ORF">SRO942_LOCUS13597</name>
</gene>
<keyword evidence="3" id="KW-1185">Reference proteome</keyword>
<dbReference type="OrthoDB" id="9998011at2759"/>
<dbReference type="EMBL" id="CAJNOQ010003150">
    <property type="protein sequence ID" value="CAF0997895.1"/>
    <property type="molecule type" value="Genomic_DNA"/>
</dbReference>
<evidence type="ECO:0000313" key="2">
    <source>
        <dbReference type="EMBL" id="CAF3769426.1"/>
    </source>
</evidence>
<sequence>MSEVLKECNYAISKSTTKFIRAPVKTKWDVIVYDNRYVLLVQTPSSSHRPSEFLEFVLATNENLMPIERGVVPIAIYDSYLKFQHPESSNTNYVLLTNDRITTSSVFRIQTTMQPRVVKRDENPCTPPQCGYIMALWN</sequence>
<protein>
    <submittedName>
        <fullName evidence="1">Uncharacterized protein</fullName>
    </submittedName>
</protein>
<dbReference type="EMBL" id="CAJOBC010003150">
    <property type="protein sequence ID" value="CAF3769426.1"/>
    <property type="molecule type" value="Genomic_DNA"/>
</dbReference>
<proteinExistence type="predicted"/>
<evidence type="ECO:0000313" key="3">
    <source>
        <dbReference type="Proteomes" id="UP000663829"/>
    </source>
</evidence>
<dbReference type="AlphaFoldDB" id="A0A814GL55"/>
<accession>A0A814GL55</accession>
<evidence type="ECO:0000313" key="1">
    <source>
        <dbReference type="EMBL" id="CAF0997895.1"/>
    </source>
</evidence>